<organism evidence="1 2">
    <name type="scientific">Bacillus cereus</name>
    <dbReference type="NCBI Taxonomy" id="1396"/>
    <lineage>
        <taxon>Bacteria</taxon>
        <taxon>Bacillati</taxon>
        <taxon>Bacillota</taxon>
        <taxon>Bacilli</taxon>
        <taxon>Bacillales</taxon>
        <taxon>Bacillaceae</taxon>
        <taxon>Bacillus</taxon>
        <taxon>Bacillus cereus group</taxon>
    </lineage>
</organism>
<evidence type="ECO:0000313" key="2">
    <source>
        <dbReference type="Proteomes" id="UP000219922"/>
    </source>
</evidence>
<name>A0A9X6ST05_BACCE</name>
<dbReference type="RefSeq" id="WP_098006892.1">
    <property type="nucleotide sequence ID" value="NZ_NVMX01000160.1"/>
</dbReference>
<proteinExistence type="predicted"/>
<dbReference type="AlphaFoldDB" id="A0A9X6ST05"/>
<reference evidence="1 2" key="1">
    <citation type="submission" date="2017-09" db="EMBL/GenBank/DDBJ databases">
        <title>Large-scale bioinformatics analysis of Bacillus genomes uncovers conserved roles of natural products in bacterial physiology.</title>
        <authorList>
            <consortium name="Agbiome Team Llc"/>
            <person name="Bleich R.M."/>
            <person name="Grubbs K.J."/>
            <person name="Santa Maria K.C."/>
            <person name="Allen S.E."/>
            <person name="Farag S."/>
            <person name="Shank E.A."/>
            <person name="Bowers A."/>
        </authorList>
    </citation>
    <scope>NUCLEOTIDE SEQUENCE [LARGE SCALE GENOMIC DNA]</scope>
    <source>
        <strain evidence="1 2">AFS092789</strain>
    </source>
</reference>
<accession>A0A9X6ST05</accession>
<evidence type="ECO:0000313" key="1">
    <source>
        <dbReference type="EMBL" id="PDZ94582.1"/>
    </source>
</evidence>
<sequence>MQSLLLKVPDGIVKGFDDDEELESYVISNGLEEEGYDIYEVKEVLQKIEDSELDDEDKNALLKKLKKEDFEFEINDYPDLYDVLENCNSRVF</sequence>
<gene>
    <name evidence="1" type="ORF">CON36_33080</name>
</gene>
<dbReference type="Proteomes" id="UP000219922">
    <property type="component" value="Unassembled WGS sequence"/>
</dbReference>
<dbReference type="EMBL" id="NVMX01000160">
    <property type="protein sequence ID" value="PDZ94582.1"/>
    <property type="molecule type" value="Genomic_DNA"/>
</dbReference>
<comment type="caution">
    <text evidence="1">The sequence shown here is derived from an EMBL/GenBank/DDBJ whole genome shotgun (WGS) entry which is preliminary data.</text>
</comment>
<protein>
    <submittedName>
        <fullName evidence="1">Uncharacterized protein</fullName>
    </submittedName>
</protein>